<evidence type="ECO:0000313" key="3">
    <source>
        <dbReference type="Proteomes" id="UP001165135"/>
    </source>
</evidence>
<dbReference type="EMBL" id="BSTJ01000001">
    <property type="protein sequence ID" value="GLY72038.1"/>
    <property type="molecule type" value="Genomic_DNA"/>
</dbReference>
<evidence type="ECO:0000256" key="1">
    <source>
        <dbReference type="SAM" id="MobiDB-lite"/>
    </source>
</evidence>
<evidence type="ECO:0000313" key="2">
    <source>
        <dbReference type="EMBL" id="GLY72038.1"/>
    </source>
</evidence>
<reference evidence="2" key="1">
    <citation type="submission" date="2023-03" db="EMBL/GenBank/DDBJ databases">
        <title>Actinoallomurus iriomotensis NBRC 103681.</title>
        <authorList>
            <person name="Ichikawa N."/>
            <person name="Sato H."/>
            <person name="Tonouchi N."/>
        </authorList>
    </citation>
    <scope>NUCLEOTIDE SEQUENCE</scope>
    <source>
        <strain evidence="2">NBRC 103681</strain>
    </source>
</reference>
<organism evidence="2 3">
    <name type="scientific">Actinoallomurus iriomotensis</name>
    <dbReference type="NCBI Taxonomy" id="478107"/>
    <lineage>
        <taxon>Bacteria</taxon>
        <taxon>Bacillati</taxon>
        <taxon>Actinomycetota</taxon>
        <taxon>Actinomycetes</taxon>
        <taxon>Streptosporangiales</taxon>
        <taxon>Thermomonosporaceae</taxon>
        <taxon>Actinoallomurus</taxon>
    </lineage>
</organism>
<name>A0A9W6VHM5_9ACTN</name>
<dbReference type="Proteomes" id="UP001165135">
    <property type="component" value="Unassembled WGS sequence"/>
</dbReference>
<sequence length="74" mass="7320">MAVAPGAHVVTLRDVRCVPGGPAFTGAAGLAAGPAEISPPNRRDPQAVTTGATSTRYTAEPYGDVAAVWGEAGS</sequence>
<gene>
    <name evidence="2" type="ORF">Airi01_003050</name>
</gene>
<proteinExistence type="predicted"/>
<accession>A0A9W6VHM5</accession>
<feature type="region of interest" description="Disordered" evidence="1">
    <location>
        <begin position="33"/>
        <end position="55"/>
    </location>
</feature>
<dbReference type="AlphaFoldDB" id="A0A9W6VHM5"/>
<comment type="caution">
    <text evidence="2">The sequence shown here is derived from an EMBL/GenBank/DDBJ whole genome shotgun (WGS) entry which is preliminary data.</text>
</comment>
<protein>
    <submittedName>
        <fullName evidence="2">Uncharacterized protein</fullName>
    </submittedName>
</protein>